<feature type="domain" description="Bacterial Ig" evidence="3">
    <location>
        <begin position="168"/>
        <end position="243"/>
    </location>
</feature>
<dbReference type="AlphaFoldDB" id="A0A1I6QF31"/>
<evidence type="ECO:0000259" key="4">
    <source>
        <dbReference type="Pfam" id="PF19077"/>
    </source>
</evidence>
<accession>A0A1I6QF31</accession>
<protein>
    <recommendedName>
        <fullName evidence="7">LPXTG-motif cell wall anchor domain-containing protein</fullName>
    </recommendedName>
</protein>
<keyword evidence="2" id="KW-0812">Transmembrane</keyword>
<dbReference type="Pfam" id="PF17936">
    <property type="entry name" value="Big_6"/>
    <property type="match status" value="2"/>
</dbReference>
<evidence type="ECO:0000259" key="3">
    <source>
        <dbReference type="Pfam" id="PF17936"/>
    </source>
</evidence>
<proteinExistence type="predicted"/>
<feature type="domain" description="Bacterial Ig" evidence="3">
    <location>
        <begin position="74"/>
        <end position="144"/>
    </location>
</feature>
<dbReference type="EMBL" id="FOZX01000002">
    <property type="protein sequence ID" value="SFS51076.1"/>
    <property type="molecule type" value="Genomic_DNA"/>
</dbReference>
<keyword evidence="2" id="KW-1133">Transmembrane helix</keyword>
<dbReference type="Gene3D" id="2.60.40.10">
    <property type="entry name" value="Immunoglobulins"/>
    <property type="match status" value="3"/>
</dbReference>
<evidence type="ECO:0000256" key="2">
    <source>
        <dbReference type="SAM" id="Phobius"/>
    </source>
</evidence>
<dbReference type="InterPro" id="IPR013783">
    <property type="entry name" value="Ig-like_fold"/>
</dbReference>
<feature type="region of interest" description="Disordered" evidence="1">
    <location>
        <begin position="1"/>
        <end position="146"/>
    </location>
</feature>
<dbReference type="GO" id="GO:0005975">
    <property type="term" value="P:carbohydrate metabolic process"/>
    <property type="evidence" value="ECO:0007669"/>
    <property type="project" value="UniProtKB-ARBA"/>
</dbReference>
<dbReference type="STRING" id="95161.SAMN05660874_01400"/>
<reference evidence="6" key="1">
    <citation type="submission" date="2016-10" db="EMBL/GenBank/DDBJ databases">
        <authorList>
            <person name="Varghese N."/>
            <person name="Submissions S."/>
        </authorList>
    </citation>
    <scope>NUCLEOTIDE SEQUENCE [LARGE SCALE GENOMIC DNA]</scope>
    <source>
        <strain evidence="6">DSM 44771</strain>
    </source>
</reference>
<dbReference type="Proteomes" id="UP000198852">
    <property type="component" value="Unassembled WGS sequence"/>
</dbReference>
<feature type="compositionally biased region" description="Polar residues" evidence="1">
    <location>
        <begin position="165"/>
        <end position="184"/>
    </location>
</feature>
<feature type="region of interest" description="Disordered" evidence="1">
    <location>
        <begin position="160"/>
        <end position="184"/>
    </location>
</feature>
<feature type="compositionally biased region" description="Low complexity" evidence="1">
    <location>
        <begin position="78"/>
        <end position="92"/>
    </location>
</feature>
<evidence type="ECO:0000313" key="6">
    <source>
        <dbReference type="Proteomes" id="UP000198852"/>
    </source>
</evidence>
<feature type="domain" description="Bacterial Ig-like" evidence="4">
    <location>
        <begin position="3"/>
        <end position="55"/>
    </location>
</feature>
<evidence type="ECO:0000313" key="5">
    <source>
        <dbReference type="EMBL" id="SFS51076.1"/>
    </source>
</evidence>
<name>A0A1I6QF31_9PSEU</name>
<dbReference type="InterPro" id="IPR041498">
    <property type="entry name" value="Big_6"/>
</dbReference>
<evidence type="ECO:0000256" key="1">
    <source>
        <dbReference type="SAM" id="MobiDB-lite"/>
    </source>
</evidence>
<evidence type="ECO:0008006" key="7">
    <source>
        <dbReference type="Google" id="ProtNLM"/>
    </source>
</evidence>
<keyword evidence="2" id="KW-0472">Membrane</keyword>
<keyword evidence="6" id="KW-1185">Reference proteome</keyword>
<organism evidence="5 6">
    <name type="scientific">Saccharopolyspora flava</name>
    <dbReference type="NCBI Taxonomy" id="95161"/>
    <lineage>
        <taxon>Bacteria</taxon>
        <taxon>Bacillati</taxon>
        <taxon>Actinomycetota</taxon>
        <taxon>Actinomycetes</taxon>
        <taxon>Pseudonocardiales</taxon>
        <taxon>Pseudonocardiaceae</taxon>
        <taxon>Saccharopolyspora</taxon>
    </lineage>
</organism>
<feature type="compositionally biased region" description="Pro residues" evidence="1">
    <location>
        <begin position="57"/>
        <end position="67"/>
    </location>
</feature>
<feature type="transmembrane region" description="Helical" evidence="2">
    <location>
        <begin position="281"/>
        <end position="300"/>
    </location>
</feature>
<dbReference type="NCBIfam" id="NF033510">
    <property type="entry name" value="Ca_tandemer"/>
    <property type="match status" value="2"/>
</dbReference>
<dbReference type="InterPro" id="IPR044016">
    <property type="entry name" value="Big_13"/>
</dbReference>
<gene>
    <name evidence="5" type="ORF">SAMN05660874_01400</name>
</gene>
<sequence length="307" mass="30062">MYDNGQPIGTTTVNPDGEWTFTPPDPLSPGDHELTATQEGPDGATSDPSNSVTVTVPGPPAPEPPVITSPAPGSTVEDTTPTITGTGDPGSTVTVYDDGRPIGTAVVGEDGQWSFTPTSPLAPGGHEFTATQESPEGATSAPSDPVAVTVVDPGGPDAPVITSPAPGSTVDNTTPPISGTGDPGSTVTVYDNGRPIGTAVVNPDGTWTVTPSEPLACGEHTITATQDDGTRAVSEVSAPVTITIACASGGTGGTGGTGGATGSGAQAAAAPLAQTGSPVDAGLLGLFGLLLLISGGALVYRTRETRS</sequence>
<dbReference type="Pfam" id="PF19077">
    <property type="entry name" value="Big_13"/>
    <property type="match status" value="1"/>
</dbReference>